<dbReference type="Pfam" id="PF12456">
    <property type="entry name" value="hSac2"/>
    <property type="match status" value="1"/>
</dbReference>
<dbReference type="GO" id="GO:0046856">
    <property type="term" value="P:phosphatidylinositol dephosphorylation"/>
    <property type="evidence" value="ECO:0007669"/>
    <property type="project" value="TreeGrafter"/>
</dbReference>
<feature type="signal peptide" evidence="2">
    <location>
        <begin position="1"/>
        <end position="24"/>
    </location>
</feature>
<evidence type="ECO:0000313" key="5">
    <source>
        <dbReference type="EMBL" id="KAL1587810.1"/>
    </source>
</evidence>
<dbReference type="InterPro" id="IPR022158">
    <property type="entry name" value="Inositol_phosphatase"/>
</dbReference>
<dbReference type="RefSeq" id="XP_069230915.1">
    <property type="nucleotide sequence ID" value="XM_069372318.1"/>
</dbReference>
<feature type="region of interest" description="Disordered" evidence="1">
    <location>
        <begin position="124"/>
        <end position="157"/>
    </location>
</feature>
<feature type="region of interest" description="Disordered" evidence="1">
    <location>
        <begin position="216"/>
        <end position="272"/>
    </location>
</feature>
<dbReference type="InterPro" id="IPR002013">
    <property type="entry name" value="SAC_dom"/>
</dbReference>
<evidence type="ECO:0008006" key="7">
    <source>
        <dbReference type="Google" id="ProtNLM"/>
    </source>
</evidence>
<dbReference type="GO" id="GO:0005783">
    <property type="term" value="C:endoplasmic reticulum"/>
    <property type="evidence" value="ECO:0007669"/>
    <property type="project" value="TreeGrafter"/>
</dbReference>
<dbReference type="PROSITE" id="PS50275">
    <property type="entry name" value="SAC"/>
    <property type="match status" value="1"/>
</dbReference>
<dbReference type="EMBL" id="JAAQHG020000009">
    <property type="protein sequence ID" value="KAL1587810.1"/>
    <property type="molecule type" value="Genomic_DNA"/>
</dbReference>
<gene>
    <name evidence="5" type="ORF">WHR41_03712</name>
</gene>
<evidence type="ECO:0000259" key="3">
    <source>
        <dbReference type="PROSITE" id="PS50275"/>
    </source>
</evidence>
<dbReference type="GeneID" id="96005156"/>
<feature type="domain" description="HSac2" evidence="4">
    <location>
        <begin position="710"/>
        <end position="865"/>
    </location>
</feature>
<protein>
    <recommendedName>
        <fullName evidence="7">SacI domain protein</fullName>
    </recommendedName>
</protein>
<keyword evidence="2" id="KW-0732">Signal</keyword>
<feature type="compositionally biased region" description="Basic and acidic residues" evidence="1">
    <location>
        <begin position="840"/>
        <end position="859"/>
    </location>
</feature>
<dbReference type="AlphaFoldDB" id="A0AB34KW82"/>
<dbReference type="PROSITE" id="PS51791">
    <property type="entry name" value="HSAC2"/>
    <property type="match status" value="1"/>
</dbReference>
<dbReference type="PANTHER" id="PTHR45662:SF7">
    <property type="entry name" value="SACI DOMAIN PROTEIN (AFU_ORTHOLOGUE AFUA_1G15890)"/>
    <property type="match status" value="1"/>
</dbReference>
<feature type="region of interest" description="Disordered" evidence="1">
    <location>
        <begin position="871"/>
        <end position="893"/>
    </location>
</feature>
<dbReference type="GO" id="GO:0043812">
    <property type="term" value="F:phosphatidylinositol-4-phosphate phosphatase activity"/>
    <property type="evidence" value="ECO:0007669"/>
    <property type="project" value="TreeGrafter"/>
</dbReference>
<accession>A0AB34KW82</accession>
<evidence type="ECO:0000256" key="1">
    <source>
        <dbReference type="SAM" id="MobiDB-lite"/>
    </source>
</evidence>
<reference evidence="5 6" key="1">
    <citation type="journal article" date="2020" name="Microbiol. Resour. Announc.">
        <title>Draft Genome Sequence of a Cladosporium Species Isolated from the Mesophotic Ascidian Didemnum maculosum.</title>
        <authorList>
            <person name="Gioti A."/>
            <person name="Siaperas R."/>
            <person name="Nikolaivits E."/>
            <person name="Le Goff G."/>
            <person name="Ouazzani J."/>
            <person name="Kotoulas G."/>
            <person name="Topakas E."/>
        </authorList>
    </citation>
    <scope>NUCLEOTIDE SEQUENCE [LARGE SCALE GENOMIC DNA]</scope>
    <source>
        <strain evidence="5 6">TM138-S3</strain>
    </source>
</reference>
<keyword evidence="6" id="KW-1185">Reference proteome</keyword>
<comment type="caution">
    <text evidence="5">The sequence shown here is derived from an EMBL/GenBank/DDBJ whole genome shotgun (WGS) entry which is preliminary data.</text>
</comment>
<feature type="region of interest" description="Disordered" evidence="1">
    <location>
        <begin position="839"/>
        <end position="859"/>
    </location>
</feature>
<evidence type="ECO:0000256" key="2">
    <source>
        <dbReference type="SAM" id="SignalP"/>
    </source>
</evidence>
<feature type="compositionally biased region" description="Polar residues" evidence="1">
    <location>
        <begin position="246"/>
        <end position="272"/>
    </location>
</feature>
<name>A0AB34KW82_9PEZI</name>
<evidence type="ECO:0000259" key="4">
    <source>
        <dbReference type="PROSITE" id="PS51791"/>
    </source>
</evidence>
<feature type="compositionally biased region" description="Acidic residues" evidence="1">
    <location>
        <begin position="130"/>
        <end position="151"/>
    </location>
</feature>
<feature type="chain" id="PRO_5044344142" description="SacI domain protein" evidence="2">
    <location>
        <begin position="25"/>
        <end position="952"/>
    </location>
</feature>
<dbReference type="PANTHER" id="PTHR45662">
    <property type="entry name" value="PHOSPHATIDYLINOSITIDE PHOSPHATASE SAC1"/>
    <property type="match status" value="1"/>
</dbReference>
<proteinExistence type="predicted"/>
<evidence type="ECO:0000313" key="6">
    <source>
        <dbReference type="Proteomes" id="UP000803884"/>
    </source>
</evidence>
<organism evidence="5 6">
    <name type="scientific">Cladosporium halotolerans</name>
    <dbReference type="NCBI Taxonomy" id="1052096"/>
    <lineage>
        <taxon>Eukaryota</taxon>
        <taxon>Fungi</taxon>
        <taxon>Dikarya</taxon>
        <taxon>Ascomycota</taxon>
        <taxon>Pezizomycotina</taxon>
        <taxon>Dothideomycetes</taxon>
        <taxon>Dothideomycetidae</taxon>
        <taxon>Cladosporiales</taxon>
        <taxon>Cladosporiaceae</taxon>
        <taxon>Cladosporium</taxon>
    </lineage>
</organism>
<dbReference type="InterPro" id="IPR034753">
    <property type="entry name" value="hSac2"/>
</dbReference>
<feature type="domain" description="SAC" evidence="3">
    <location>
        <begin position="281"/>
        <end position="640"/>
    </location>
</feature>
<dbReference type="Pfam" id="PF02383">
    <property type="entry name" value="Syja_N"/>
    <property type="match status" value="1"/>
</dbReference>
<sequence>MPAIVRKLLICAAAEGLLLQPISAKDRAPESSAIRLAYGSSQITPSPDRVDDESKGRSIEAHGVVGLLDLVATKYLISITQREQVAQIRGKPVYSIKDVTLIPLSSQSEAEEAIVSAGRALNQGKKVANDDTEESDIEDDADTESVNDEPSAETAEALNAPESTVLQKSTTFVKDVVQDKGKYGRFAERWFSKGGWASKNRKTQGMSEENLTAEQVKEADKALPETEATPDVVQNSESEQKPVEVTENQAMETGENAQSQEQPSKPTSNIENLTPRILRTARLYFSSSGFFFSYDYDLSTRLQASTSSSSPLWRRFDPQFFWNRSLLTPFIDAGHHNFVLPLLQGFVGQRAFSIAQTDQGESDAVVDASDIPMQDMSPTKEIHDKAATKDYFLTLISRRSVKRAGLRYLRRGVDDEGNVANYVETEQLFSPQDWNPKKKTYSLVQLRGSIPLFFSQTPYSFKPIPVMFGSEITNQNAFKRHFDKVAARYGNVYATSLVDKSATERSIGQAYEDTMKWMNDNSTGPRVGFEWFYFHKECGGMRFENVSILLNTLEDSLRSHGWTVRQNEQNERTQTGVLRTNCMDCLDRTNVTQSSVAGWALQRQLAEEGVSLDLQSDPKTFWFNNLWADNGDAISKQYAGTAALKGDFTRTRKRNWAGALSDFSLTLNRYYNNIFGDYFLQTCIDYYLGHAGPSVFDEFETDMMTQDYALDMRRVRQNAIDTCMKIVLSDPAEDLLGGWTLSCPREANTLRSLPFEECVLLLSSSALYFCRFDWATEKVGSFERIDLTDLSEIWRGAYITSTLGPAHTNSEKNVGFALRYKTNGHAMVRTNTRSLQNEHAAADENAGRSELEKQAEPVKDESRLLAFKALPPKSSASRRDSQEKNTMSEMDSVKHITDELHKALVKSRQMDHLELDKAPAVEERDVIGVSEARKATGYVESLGYSLKKLVWS</sequence>
<dbReference type="Proteomes" id="UP000803884">
    <property type="component" value="Unassembled WGS sequence"/>
</dbReference>